<dbReference type="EMBL" id="RCHT01000001">
    <property type="protein sequence ID" value="RLL14846.1"/>
    <property type="molecule type" value="Genomic_DNA"/>
</dbReference>
<reference evidence="9 10" key="1">
    <citation type="submission" date="2018-10" db="EMBL/GenBank/DDBJ databases">
        <title>Anaerotruncus faecis sp. nov., isolated from human feces.</title>
        <authorList>
            <person name="Wang Y.-J."/>
        </authorList>
    </citation>
    <scope>NUCLEOTIDE SEQUENCE [LARGE SCALE GENOMIC DNA]</scope>
    <source>
        <strain evidence="9 10">22A2-44</strain>
    </source>
</reference>
<evidence type="ECO:0000256" key="4">
    <source>
        <dbReference type="ARBA" id="ARBA00023172"/>
    </source>
</evidence>
<dbReference type="Gene3D" id="6.20.220.20">
    <property type="entry name" value="Recombination protein O, zinc-binding domain"/>
    <property type="match status" value="1"/>
</dbReference>
<sequence length="256" mass="28681">MPVHITTDGIVLRERAIDEFDCVLTLLTRERGIISAYARGAKKPRGTLRVPAELLSYSCFVLFSNRERYSVDKADLDTVFMGVRGDVEKLSLASYFCELTAQVAPREENADGYLRLLLNTLYLLDTGKRACGFLKPVYELRLLTMAGFMPNLVACTGCGCYEAEEMFFLPQSAQLACGECVRSFPADQVRLPLGRGVLAAMRHILYSEAEKLFSFSLPGPALARLEEVCECYTVTQLERRFDTLDFYRTMKGSVNG</sequence>
<organism evidence="9 10">
    <name type="scientific">Anaerotruncus massiliensis</name>
    <name type="common">ex Liu et al. 2021</name>
    <dbReference type="NCBI Taxonomy" id="2321404"/>
    <lineage>
        <taxon>Bacteria</taxon>
        <taxon>Bacillati</taxon>
        <taxon>Bacillota</taxon>
        <taxon>Clostridia</taxon>
        <taxon>Eubacteriales</taxon>
        <taxon>Oscillospiraceae</taxon>
        <taxon>Anaerotruncus</taxon>
    </lineage>
</organism>
<dbReference type="GO" id="GO:0006310">
    <property type="term" value="P:DNA recombination"/>
    <property type="evidence" value="ECO:0007669"/>
    <property type="project" value="UniProtKB-UniRule"/>
</dbReference>
<dbReference type="SUPFAM" id="SSF50249">
    <property type="entry name" value="Nucleic acid-binding proteins"/>
    <property type="match status" value="1"/>
</dbReference>
<evidence type="ECO:0000259" key="8">
    <source>
        <dbReference type="Pfam" id="PF11967"/>
    </source>
</evidence>
<keyword evidence="5 7" id="KW-0234">DNA repair</keyword>
<dbReference type="Proteomes" id="UP000276301">
    <property type="component" value="Unassembled WGS sequence"/>
</dbReference>
<feature type="domain" description="DNA replication/recombination mediator RecO N-terminal" evidence="8">
    <location>
        <begin position="5"/>
        <end position="76"/>
    </location>
</feature>
<evidence type="ECO:0000256" key="7">
    <source>
        <dbReference type="HAMAP-Rule" id="MF_00201"/>
    </source>
</evidence>
<gene>
    <name evidence="7 9" type="primary">recO</name>
    <name evidence="9" type="ORF">D4A47_02360</name>
</gene>
<dbReference type="InterPro" id="IPR003717">
    <property type="entry name" value="RecO"/>
</dbReference>
<dbReference type="SUPFAM" id="SSF57863">
    <property type="entry name" value="ArfGap/RecO-like zinc finger"/>
    <property type="match status" value="1"/>
</dbReference>
<dbReference type="Gene3D" id="2.40.50.140">
    <property type="entry name" value="Nucleic acid-binding proteins"/>
    <property type="match status" value="1"/>
</dbReference>
<evidence type="ECO:0000256" key="2">
    <source>
        <dbReference type="ARBA" id="ARBA00021310"/>
    </source>
</evidence>
<dbReference type="InterPro" id="IPR037278">
    <property type="entry name" value="ARFGAP/RecO"/>
</dbReference>
<evidence type="ECO:0000313" key="9">
    <source>
        <dbReference type="EMBL" id="RLL14846.1"/>
    </source>
</evidence>
<dbReference type="InterPro" id="IPR022572">
    <property type="entry name" value="DNA_rep/recomb_RecO_N"/>
</dbReference>
<evidence type="ECO:0000256" key="5">
    <source>
        <dbReference type="ARBA" id="ARBA00023204"/>
    </source>
</evidence>
<dbReference type="AlphaFoldDB" id="A0A498CRM6"/>
<dbReference type="PANTHER" id="PTHR33991">
    <property type="entry name" value="DNA REPAIR PROTEIN RECO"/>
    <property type="match status" value="1"/>
</dbReference>
<accession>A0A498CRM6</accession>
<dbReference type="HAMAP" id="MF_00201">
    <property type="entry name" value="RecO"/>
    <property type="match status" value="1"/>
</dbReference>
<keyword evidence="3 7" id="KW-0227">DNA damage</keyword>
<evidence type="ECO:0000256" key="6">
    <source>
        <dbReference type="ARBA" id="ARBA00033409"/>
    </source>
</evidence>
<keyword evidence="4 7" id="KW-0233">DNA recombination</keyword>
<evidence type="ECO:0000256" key="1">
    <source>
        <dbReference type="ARBA" id="ARBA00007452"/>
    </source>
</evidence>
<name>A0A498CRM6_9FIRM</name>
<evidence type="ECO:0000256" key="3">
    <source>
        <dbReference type="ARBA" id="ARBA00022763"/>
    </source>
</evidence>
<dbReference type="InterPro" id="IPR012340">
    <property type="entry name" value="NA-bd_OB-fold"/>
</dbReference>
<dbReference type="Gene3D" id="1.20.1440.120">
    <property type="entry name" value="Recombination protein O, C-terminal domain"/>
    <property type="match status" value="1"/>
</dbReference>
<dbReference type="GO" id="GO:0043590">
    <property type="term" value="C:bacterial nucleoid"/>
    <property type="evidence" value="ECO:0007669"/>
    <property type="project" value="TreeGrafter"/>
</dbReference>
<proteinExistence type="inferred from homology"/>
<evidence type="ECO:0000313" key="10">
    <source>
        <dbReference type="Proteomes" id="UP000276301"/>
    </source>
</evidence>
<dbReference type="Pfam" id="PF02565">
    <property type="entry name" value="RecO_C"/>
    <property type="match status" value="1"/>
</dbReference>
<protein>
    <recommendedName>
        <fullName evidence="2 7">DNA repair protein RecO</fullName>
    </recommendedName>
    <alternativeName>
        <fullName evidence="6 7">Recombination protein O</fullName>
    </alternativeName>
</protein>
<dbReference type="InterPro" id="IPR042242">
    <property type="entry name" value="RecO_C"/>
</dbReference>
<keyword evidence="10" id="KW-1185">Reference proteome</keyword>
<dbReference type="GO" id="GO:0006302">
    <property type="term" value="P:double-strand break repair"/>
    <property type="evidence" value="ECO:0007669"/>
    <property type="project" value="TreeGrafter"/>
</dbReference>
<dbReference type="PANTHER" id="PTHR33991:SF1">
    <property type="entry name" value="DNA REPAIR PROTEIN RECO"/>
    <property type="match status" value="1"/>
</dbReference>
<comment type="similarity">
    <text evidence="1 7">Belongs to the RecO family.</text>
</comment>
<dbReference type="Pfam" id="PF11967">
    <property type="entry name" value="RecO_N"/>
    <property type="match status" value="1"/>
</dbReference>
<comment type="function">
    <text evidence="7">Involved in DNA repair and RecF pathway recombination.</text>
</comment>
<comment type="caution">
    <text evidence="9">The sequence shown here is derived from an EMBL/GenBank/DDBJ whole genome shotgun (WGS) entry which is preliminary data.</text>
</comment>
<dbReference type="NCBIfam" id="TIGR00613">
    <property type="entry name" value="reco"/>
    <property type="match status" value="1"/>
</dbReference>